<dbReference type="Gene3D" id="3.30.2010.10">
    <property type="entry name" value="Metalloproteases ('zincins'), catalytic domain"/>
    <property type="match status" value="1"/>
</dbReference>
<dbReference type="AlphaFoldDB" id="A0A0G0D5I3"/>
<dbReference type="PANTHER" id="PTHR22726:SF1">
    <property type="entry name" value="METALLOENDOPEPTIDASE OMA1, MITOCHONDRIAL"/>
    <property type="match status" value="1"/>
</dbReference>
<evidence type="ECO:0000313" key="10">
    <source>
        <dbReference type="Proteomes" id="UP000034316"/>
    </source>
</evidence>
<feature type="region of interest" description="Disordered" evidence="7">
    <location>
        <begin position="235"/>
        <end position="262"/>
    </location>
</feature>
<comment type="cofactor">
    <cofactor evidence="6">
        <name>Zn(2+)</name>
        <dbReference type="ChEBI" id="CHEBI:29105"/>
    </cofactor>
    <text evidence="6">Binds 1 zinc ion per subunit.</text>
</comment>
<keyword evidence="1 6" id="KW-0645">Protease</keyword>
<dbReference type="Pfam" id="PF01435">
    <property type="entry name" value="Peptidase_M48"/>
    <property type="match status" value="1"/>
</dbReference>
<accession>A0A0G0D5I3</accession>
<feature type="compositionally biased region" description="Basic and acidic residues" evidence="7">
    <location>
        <begin position="246"/>
        <end position="262"/>
    </location>
</feature>
<dbReference type="CDD" id="cd07324">
    <property type="entry name" value="M48C_Oma1-like"/>
    <property type="match status" value="1"/>
</dbReference>
<dbReference type="GO" id="GO:0004222">
    <property type="term" value="F:metalloendopeptidase activity"/>
    <property type="evidence" value="ECO:0007669"/>
    <property type="project" value="InterPro"/>
</dbReference>
<evidence type="ECO:0000259" key="8">
    <source>
        <dbReference type="Pfam" id="PF01435"/>
    </source>
</evidence>
<comment type="caution">
    <text evidence="9">The sequence shown here is derived from an EMBL/GenBank/DDBJ whole genome shotgun (WGS) entry which is preliminary data.</text>
</comment>
<evidence type="ECO:0000256" key="6">
    <source>
        <dbReference type="RuleBase" id="RU003983"/>
    </source>
</evidence>
<evidence type="ECO:0000256" key="1">
    <source>
        <dbReference type="ARBA" id="ARBA00022670"/>
    </source>
</evidence>
<keyword evidence="3 6" id="KW-0378">Hydrolase</keyword>
<feature type="domain" description="Peptidase M48" evidence="8">
    <location>
        <begin position="58"/>
        <end position="231"/>
    </location>
</feature>
<reference evidence="9 10" key="1">
    <citation type="journal article" date="2015" name="Nature">
        <title>rRNA introns, odd ribosomes, and small enigmatic genomes across a large radiation of phyla.</title>
        <authorList>
            <person name="Brown C.T."/>
            <person name="Hug L.A."/>
            <person name="Thomas B.C."/>
            <person name="Sharon I."/>
            <person name="Castelle C.J."/>
            <person name="Singh A."/>
            <person name="Wilkins M.J."/>
            <person name="Williams K.H."/>
            <person name="Banfield J.F."/>
        </authorList>
    </citation>
    <scope>NUCLEOTIDE SEQUENCE [LARGE SCALE GENOMIC DNA]</scope>
</reference>
<evidence type="ECO:0000313" key="9">
    <source>
        <dbReference type="EMBL" id="KKP88573.1"/>
    </source>
</evidence>
<keyword evidence="5 6" id="KW-0482">Metalloprotease</keyword>
<dbReference type="EMBL" id="LBRB01000011">
    <property type="protein sequence ID" value="KKP88573.1"/>
    <property type="molecule type" value="Genomic_DNA"/>
</dbReference>
<dbReference type="InterPro" id="IPR051156">
    <property type="entry name" value="Mito/Outer_Membr_Metalloprot"/>
</dbReference>
<dbReference type="InterPro" id="IPR001915">
    <property type="entry name" value="Peptidase_M48"/>
</dbReference>
<dbReference type="GO" id="GO:0051603">
    <property type="term" value="P:proteolysis involved in protein catabolic process"/>
    <property type="evidence" value="ECO:0007669"/>
    <property type="project" value="TreeGrafter"/>
</dbReference>
<gene>
    <name evidence="9" type="ORF">UR93_C0011G0021</name>
</gene>
<name>A0A0G0D5I3_9BACT</name>
<dbReference type="GO" id="GO:0016020">
    <property type="term" value="C:membrane"/>
    <property type="evidence" value="ECO:0007669"/>
    <property type="project" value="TreeGrafter"/>
</dbReference>
<evidence type="ECO:0000256" key="7">
    <source>
        <dbReference type="SAM" id="MobiDB-lite"/>
    </source>
</evidence>
<organism evidence="9 10">
    <name type="scientific">Berkelbacteria bacterium GW2011_GWA2_35_9</name>
    <dbReference type="NCBI Taxonomy" id="1618333"/>
    <lineage>
        <taxon>Bacteria</taxon>
        <taxon>Candidatus Berkelbacteria</taxon>
    </lineage>
</organism>
<protein>
    <submittedName>
        <fullName evidence="9">Peptidase M48 Ste24p</fullName>
    </submittedName>
</protein>
<sequence length="364" mass="41184">MVFSINIAYADTKREIIESLVGIILIDRINDSFIEKIISSASASLEGDNGGAKYNSKIAGIGRSLTDSTSTSKKKKENYSFELLDTSKVNAYSLGRNIYISEGLVDLLGGDEDMLAGVLAHELAHTRRKHSVSSFKRFLKLNLVILPKIGDNGDDEQLAKGFASYLISAGFSRDQEREADKLAVEYLKKSSYSPFGLTMALERLKSQEKYSMPDFLSTHPNTNDRINATKKFASKDYSQPQLTEDENSKNIKGNEERNARLSEPESKYLENIKYPFAQKLHSQFLGSGEWDIVKFDNQFSNELIFSKKYDFFAYIDGKQFCRLIPKEVEENYCRFETETGVEFPKTKFKVMMKLADDGKSGSYE</sequence>
<evidence type="ECO:0000256" key="2">
    <source>
        <dbReference type="ARBA" id="ARBA00022723"/>
    </source>
</evidence>
<keyword evidence="2" id="KW-0479">Metal-binding</keyword>
<evidence type="ECO:0000256" key="3">
    <source>
        <dbReference type="ARBA" id="ARBA00022801"/>
    </source>
</evidence>
<dbReference type="GO" id="GO:0046872">
    <property type="term" value="F:metal ion binding"/>
    <property type="evidence" value="ECO:0007669"/>
    <property type="project" value="UniProtKB-KW"/>
</dbReference>
<keyword evidence="4 6" id="KW-0862">Zinc</keyword>
<dbReference type="PANTHER" id="PTHR22726">
    <property type="entry name" value="METALLOENDOPEPTIDASE OMA1"/>
    <property type="match status" value="1"/>
</dbReference>
<dbReference type="Proteomes" id="UP000034316">
    <property type="component" value="Unassembled WGS sequence"/>
</dbReference>
<evidence type="ECO:0000256" key="4">
    <source>
        <dbReference type="ARBA" id="ARBA00022833"/>
    </source>
</evidence>
<evidence type="ECO:0000256" key="5">
    <source>
        <dbReference type="ARBA" id="ARBA00023049"/>
    </source>
</evidence>
<dbReference type="STRING" id="1618333.UR93_C0011G0021"/>
<comment type="similarity">
    <text evidence="6">Belongs to the peptidase M48 family.</text>
</comment>
<proteinExistence type="inferred from homology"/>